<name>A0A951UM94_9CYAN</name>
<organism evidence="1 2">
    <name type="scientific">Drouetiella hepatica Uher 2000/2452</name>
    <dbReference type="NCBI Taxonomy" id="904376"/>
    <lineage>
        <taxon>Bacteria</taxon>
        <taxon>Bacillati</taxon>
        <taxon>Cyanobacteriota</taxon>
        <taxon>Cyanophyceae</taxon>
        <taxon>Oculatellales</taxon>
        <taxon>Oculatellaceae</taxon>
        <taxon>Drouetiella</taxon>
    </lineage>
</organism>
<evidence type="ECO:0000313" key="1">
    <source>
        <dbReference type="EMBL" id="MBW4659047.1"/>
    </source>
</evidence>
<protein>
    <submittedName>
        <fullName evidence="1">Uncharacterized protein</fullName>
    </submittedName>
</protein>
<dbReference type="EMBL" id="JAHHHD010000009">
    <property type="protein sequence ID" value="MBW4659047.1"/>
    <property type="molecule type" value="Genomic_DNA"/>
</dbReference>
<reference evidence="1" key="2">
    <citation type="journal article" date="2022" name="Microbiol. Resour. Announc.">
        <title>Metagenome Sequencing to Explore Phylogenomics of Terrestrial Cyanobacteria.</title>
        <authorList>
            <person name="Ward R.D."/>
            <person name="Stajich J.E."/>
            <person name="Johansen J.R."/>
            <person name="Huntemann M."/>
            <person name="Clum A."/>
            <person name="Foster B."/>
            <person name="Foster B."/>
            <person name="Roux S."/>
            <person name="Palaniappan K."/>
            <person name="Varghese N."/>
            <person name="Mukherjee S."/>
            <person name="Reddy T.B.K."/>
            <person name="Daum C."/>
            <person name="Copeland A."/>
            <person name="Chen I.A."/>
            <person name="Ivanova N.N."/>
            <person name="Kyrpides N.C."/>
            <person name="Shapiro N."/>
            <person name="Eloe-Fadrosh E.A."/>
            <person name="Pietrasiak N."/>
        </authorList>
    </citation>
    <scope>NUCLEOTIDE SEQUENCE</scope>
    <source>
        <strain evidence="1">UHER 2000/2452</strain>
    </source>
</reference>
<dbReference type="AlphaFoldDB" id="A0A951UM94"/>
<sequence>MNVESGQKPVSLTSQASVSQNQNSFDFDAWAAQVRRQMVASLKKRTVIYGDFWGNEARAASAKAALEETKPDIQPD</sequence>
<comment type="caution">
    <text evidence="1">The sequence shown here is derived from an EMBL/GenBank/DDBJ whole genome shotgun (WGS) entry which is preliminary data.</text>
</comment>
<gene>
    <name evidence="1" type="ORF">KME15_10255</name>
</gene>
<accession>A0A951UM94</accession>
<evidence type="ECO:0000313" key="2">
    <source>
        <dbReference type="Proteomes" id="UP000757435"/>
    </source>
</evidence>
<proteinExistence type="predicted"/>
<reference evidence="1" key="1">
    <citation type="submission" date="2021-05" db="EMBL/GenBank/DDBJ databases">
        <authorList>
            <person name="Pietrasiak N."/>
            <person name="Ward R."/>
            <person name="Stajich J.E."/>
            <person name="Kurbessoian T."/>
        </authorList>
    </citation>
    <scope>NUCLEOTIDE SEQUENCE</scope>
    <source>
        <strain evidence="1">UHER 2000/2452</strain>
    </source>
</reference>
<dbReference type="Proteomes" id="UP000757435">
    <property type="component" value="Unassembled WGS sequence"/>
</dbReference>